<dbReference type="Gene3D" id="3.30.70.3290">
    <property type="match status" value="1"/>
</dbReference>
<dbReference type="PANTHER" id="PTHR43074">
    <property type="entry name" value="OMEGA-3 POLYUNSATURATED FATTY ACID SYNTHASE PFAB-RELATED"/>
    <property type="match status" value="1"/>
</dbReference>
<sequence length="403" mass="43726">MAHRDSDAVGPVRIAVAAPDTADGAQPTDDVIHRSRLWLESGQPRPPGLAYRDKPLDGEVAFVFTNAAMAYPGMGRELAEAFPEVAANTQRLVPEIPFDHTGFGRHTDPPQPLDQTTAVTLHSSFHVSLLRDLVGVRPDVAVTFCSGEISALVALGLWPDQEELYQRVMSSPLLNHEIAGDFSAIHRAWQAGSVDGTRWVSYFVGAPEEEVRAAIAAHPTVHLMSVYSDEACVIGGEEQACTGLVATRFADRALPTRFDAAAHVPELEPLHPRLQQLFDFPTKDSDLRIYNGARPGHYTPNRERTARAVADQMTGQIDLRTATNHAWADGVRIFIEVGPQSLCTDSIHRTLHDRPHLAVALDTRDNAAVSQFHQAVAEIAATGIDMDTANPTSGDSTTAMTST</sequence>
<keyword evidence="3" id="KW-1185">Reference proteome</keyword>
<dbReference type="SMART" id="SM00827">
    <property type="entry name" value="PKS_AT"/>
    <property type="match status" value="1"/>
</dbReference>
<dbReference type="PANTHER" id="PTHR43074:SF1">
    <property type="entry name" value="BETA-KETOACYL SYNTHASE FAMILY PROTEIN-RELATED"/>
    <property type="match status" value="1"/>
</dbReference>
<organism evidence="2 3">
    <name type="scientific">Actinopolyspora biskrensis</name>
    <dbReference type="NCBI Taxonomy" id="1470178"/>
    <lineage>
        <taxon>Bacteria</taxon>
        <taxon>Bacillati</taxon>
        <taxon>Actinomycetota</taxon>
        <taxon>Actinomycetes</taxon>
        <taxon>Actinopolysporales</taxon>
        <taxon>Actinopolysporaceae</taxon>
        <taxon>Actinopolyspora</taxon>
    </lineage>
</organism>
<dbReference type="AlphaFoldDB" id="A0A852Z0C0"/>
<dbReference type="Gene3D" id="3.40.366.10">
    <property type="entry name" value="Malonyl-Coenzyme A Acyl Carrier Protein, domain 2"/>
    <property type="match status" value="2"/>
</dbReference>
<proteinExistence type="predicted"/>
<protein>
    <submittedName>
        <fullName evidence="2">PfaB family protein</fullName>
    </submittedName>
</protein>
<dbReference type="InterPro" id="IPR052568">
    <property type="entry name" value="PKS-FAS_Synthase"/>
</dbReference>
<name>A0A852Z0C0_9ACTN</name>
<gene>
    <name evidence="2" type="ORF">FHR84_004080</name>
</gene>
<dbReference type="GO" id="GO:0016740">
    <property type="term" value="F:transferase activity"/>
    <property type="evidence" value="ECO:0007669"/>
    <property type="project" value="InterPro"/>
</dbReference>
<comment type="caution">
    <text evidence="2">The sequence shown here is derived from an EMBL/GenBank/DDBJ whole genome shotgun (WGS) entry which is preliminary data.</text>
</comment>
<dbReference type="EMBL" id="JACBYW010000008">
    <property type="protein sequence ID" value="NYH80714.1"/>
    <property type="molecule type" value="Genomic_DNA"/>
</dbReference>
<dbReference type="InterPro" id="IPR016035">
    <property type="entry name" value="Acyl_Trfase/lysoPLipase"/>
</dbReference>
<reference evidence="2 3" key="1">
    <citation type="submission" date="2020-07" db="EMBL/GenBank/DDBJ databases">
        <title>Genomic Encyclopedia of Type Strains, Phase III (KMG-III): the genomes of soil and plant-associated and newly described type strains.</title>
        <authorList>
            <person name="Whitman W."/>
        </authorList>
    </citation>
    <scope>NUCLEOTIDE SEQUENCE [LARGE SCALE GENOMIC DNA]</scope>
    <source>
        <strain evidence="2 3">CECT 8576</strain>
    </source>
</reference>
<dbReference type="Proteomes" id="UP000548304">
    <property type="component" value="Unassembled WGS sequence"/>
</dbReference>
<dbReference type="SUPFAM" id="SSF52151">
    <property type="entry name" value="FabD/lysophospholipase-like"/>
    <property type="match status" value="1"/>
</dbReference>
<dbReference type="InterPro" id="IPR014043">
    <property type="entry name" value="Acyl_transferase_dom"/>
</dbReference>
<feature type="domain" description="Malonyl-CoA:ACP transacylase (MAT)" evidence="1">
    <location>
        <begin position="70"/>
        <end position="366"/>
    </location>
</feature>
<evidence type="ECO:0000259" key="1">
    <source>
        <dbReference type="SMART" id="SM00827"/>
    </source>
</evidence>
<accession>A0A852Z0C0</accession>
<evidence type="ECO:0000313" key="2">
    <source>
        <dbReference type="EMBL" id="NYH80714.1"/>
    </source>
</evidence>
<evidence type="ECO:0000313" key="3">
    <source>
        <dbReference type="Proteomes" id="UP000548304"/>
    </source>
</evidence>
<dbReference type="RefSeq" id="WP_179537029.1">
    <property type="nucleotide sequence ID" value="NZ_JACBYW010000008.1"/>
</dbReference>
<dbReference type="InterPro" id="IPR001227">
    <property type="entry name" value="Ac_transferase_dom_sf"/>
</dbReference>